<evidence type="ECO:0000313" key="1">
    <source>
        <dbReference type="EMBL" id="KDS50629.1"/>
    </source>
</evidence>
<comment type="caution">
    <text evidence="1">The sequence shown here is derived from an EMBL/GenBank/DDBJ whole genome shotgun (WGS) entry which is preliminary data.</text>
</comment>
<dbReference type="EMBL" id="JNHN01000174">
    <property type="protein sequence ID" value="KDS50629.1"/>
    <property type="molecule type" value="Genomic_DNA"/>
</dbReference>
<proteinExistence type="predicted"/>
<organism evidence="1 2">
    <name type="scientific">Bacteroides uniformis str. 3978 T3 ii</name>
    <dbReference type="NCBI Taxonomy" id="1339349"/>
    <lineage>
        <taxon>Bacteria</taxon>
        <taxon>Pseudomonadati</taxon>
        <taxon>Bacteroidota</taxon>
        <taxon>Bacteroidia</taxon>
        <taxon>Bacteroidales</taxon>
        <taxon>Bacteroidaceae</taxon>
        <taxon>Bacteroides</taxon>
    </lineage>
</organism>
<dbReference type="Proteomes" id="UP000028013">
    <property type="component" value="Unassembled WGS sequence"/>
</dbReference>
<sequence length="37" mass="4301">MACHTMLQKSGAKVQLLFELSKGYNLKFNVYLDFSFQ</sequence>
<evidence type="ECO:0000313" key="2">
    <source>
        <dbReference type="Proteomes" id="UP000028013"/>
    </source>
</evidence>
<dbReference type="AlphaFoldDB" id="A0A078RZM2"/>
<name>A0A078RZM2_BACUN</name>
<reference evidence="1 2" key="1">
    <citation type="submission" date="2014-04" db="EMBL/GenBank/DDBJ databases">
        <authorList>
            <person name="Sears C."/>
            <person name="Carroll K."/>
            <person name="Sack B.R."/>
            <person name="Qadri F."/>
            <person name="Myers L.L."/>
            <person name="Chung G.-T."/>
            <person name="Escheverria P."/>
            <person name="Fraser C.M."/>
            <person name="Sadzewicz L."/>
            <person name="Shefchek K.A."/>
            <person name="Tallon L."/>
            <person name="Das S.P."/>
            <person name="Daugherty S."/>
            <person name="Mongodin E.F."/>
        </authorList>
    </citation>
    <scope>NUCLEOTIDE SEQUENCE [LARGE SCALE GENOMIC DNA]</scope>
    <source>
        <strain evidence="1 2">3978 T3 ii</strain>
    </source>
</reference>
<protein>
    <submittedName>
        <fullName evidence="1">Uncharacterized protein</fullName>
    </submittedName>
</protein>
<gene>
    <name evidence="1" type="ORF">M094_1560</name>
</gene>
<accession>A0A078RZM2</accession>